<feature type="compositionally biased region" description="Basic residues" evidence="1">
    <location>
        <begin position="46"/>
        <end position="56"/>
    </location>
</feature>
<dbReference type="KEGG" id="hsk:H4317_11065"/>
<name>A0A7G7W2Y8_9BACT</name>
<dbReference type="PANTHER" id="PTHR33877">
    <property type="entry name" value="SLL1193 PROTEIN"/>
    <property type="match status" value="1"/>
</dbReference>
<dbReference type="Proteomes" id="UP000515489">
    <property type="component" value="Chromosome"/>
</dbReference>
<protein>
    <submittedName>
        <fullName evidence="3">HNH endonuclease</fullName>
    </submittedName>
</protein>
<dbReference type="PANTHER" id="PTHR33877:SF2">
    <property type="entry name" value="OS07G0170200 PROTEIN"/>
    <property type="match status" value="1"/>
</dbReference>
<dbReference type="AlphaFoldDB" id="A0A7G7W2Y8"/>
<organism evidence="3 4">
    <name type="scientific">Hymenobacter sediminicola</name>
    <dbReference type="NCBI Taxonomy" id="2761579"/>
    <lineage>
        <taxon>Bacteria</taxon>
        <taxon>Pseudomonadati</taxon>
        <taxon>Bacteroidota</taxon>
        <taxon>Cytophagia</taxon>
        <taxon>Cytophagales</taxon>
        <taxon>Hymenobacteraceae</taxon>
        <taxon>Hymenobacter</taxon>
    </lineage>
</organism>
<proteinExistence type="predicted"/>
<accession>A0A7G7W2Y8</accession>
<keyword evidence="3" id="KW-0255">Endonuclease</keyword>
<sequence length="144" mass="16301">MKKMRILARDVDPETGDVSYFKAGHTSRLEAVKGERAPKPPTKGQKAARRRRKKQHYAGCRPRPLFHTSTPKLHEDPAERFRLKQEVFANAGNRCVYCGARYPLTLDHIIPLSKGGGWHKENLQCLCAPCNEAKADMMPYEQAA</sequence>
<dbReference type="Gene3D" id="1.10.30.50">
    <property type="match status" value="1"/>
</dbReference>
<keyword evidence="3" id="KW-0540">Nuclease</keyword>
<dbReference type="CDD" id="cd00085">
    <property type="entry name" value="HNHc"/>
    <property type="match status" value="1"/>
</dbReference>
<dbReference type="Pfam" id="PF01844">
    <property type="entry name" value="HNH"/>
    <property type="match status" value="1"/>
</dbReference>
<feature type="compositionally biased region" description="Basic and acidic residues" evidence="1">
    <location>
        <begin position="29"/>
        <end position="38"/>
    </location>
</feature>
<gene>
    <name evidence="3" type="ORF">H4317_11065</name>
</gene>
<dbReference type="EMBL" id="CP060202">
    <property type="protein sequence ID" value="QNH60731.1"/>
    <property type="molecule type" value="Genomic_DNA"/>
</dbReference>
<dbReference type="SMART" id="SM00507">
    <property type="entry name" value="HNHc"/>
    <property type="match status" value="1"/>
</dbReference>
<feature type="region of interest" description="Disordered" evidence="1">
    <location>
        <begin position="29"/>
        <end position="73"/>
    </location>
</feature>
<evidence type="ECO:0000256" key="1">
    <source>
        <dbReference type="SAM" id="MobiDB-lite"/>
    </source>
</evidence>
<keyword evidence="3" id="KW-0378">Hydrolase</keyword>
<reference evidence="3 4" key="1">
    <citation type="submission" date="2020-08" db="EMBL/GenBank/DDBJ databases">
        <title>Hymenobacter sp. S2-20-2 genome sequencing.</title>
        <authorList>
            <person name="Jin L."/>
        </authorList>
    </citation>
    <scope>NUCLEOTIDE SEQUENCE [LARGE SCALE GENOMIC DNA]</scope>
    <source>
        <strain evidence="3 4">S2-20-2</strain>
    </source>
</reference>
<dbReference type="RefSeq" id="WP_185886651.1">
    <property type="nucleotide sequence ID" value="NZ_CP060202.1"/>
</dbReference>
<evidence type="ECO:0000313" key="4">
    <source>
        <dbReference type="Proteomes" id="UP000515489"/>
    </source>
</evidence>
<feature type="domain" description="HNH nuclease" evidence="2">
    <location>
        <begin position="82"/>
        <end position="132"/>
    </location>
</feature>
<dbReference type="InterPro" id="IPR003615">
    <property type="entry name" value="HNH_nuc"/>
</dbReference>
<keyword evidence="4" id="KW-1185">Reference proteome</keyword>
<dbReference type="InterPro" id="IPR002711">
    <property type="entry name" value="HNH"/>
</dbReference>
<evidence type="ECO:0000259" key="2">
    <source>
        <dbReference type="SMART" id="SM00507"/>
    </source>
</evidence>
<dbReference type="InterPro" id="IPR052892">
    <property type="entry name" value="NA-targeting_endonuclease"/>
</dbReference>
<dbReference type="GO" id="GO:0004519">
    <property type="term" value="F:endonuclease activity"/>
    <property type="evidence" value="ECO:0007669"/>
    <property type="project" value="UniProtKB-KW"/>
</dbReference>
<evidence type="ECO:0000313" key="3">
    <source>
        <dbReference type="EMBL" id="QNH60731.1"/>
    </source>
</evidence>